<feature type="transmembrane region" description="Helical" evidence="1">
    <location>
        <begin position="22"/>
        <end position="40"/>
    </location>
</feature>
<reference evidence="2" key="1">
    <citation type="journal article" date="2014" name="Front. Microbiol.">
        <title>High frequency of phylogenetically diverse reductive dehalogenase-homologous genes in deep subseafloor sedimentary metagenomes.</title>
        <authorList>
            <person name="Kawai M."/>
            <person name="Futagami T."/>
            <person name="Toyoda A."/>
            <person name="Takaki Y."/>
            <person name="Nishi S."/>
            <person name="Hori S."/>
            <person name="Arai W."/>
            <person name="Tsubouchi T."/>
            <person name="Morono Y."/>
            <person name="Uchiyama I."/>
            <person name="Ito T."/>
            <person name="Fujiyama A."/>
            <person name="Inagaki F."/>
            <person name="Takami H."/>
        </authorList>
    </citation>
    <scope>NUCLEOTIDE SEQUENCE</scope>
    <source>
        <strain evidence="2">Expedition CK06-06</strain>
    </source>
</reference>
<sequence>HNITKVPADLEEPLLYLPFRRIIINGIFIGSSVFLAKALFVDIKHWSKKVYKFFENFNK</sequence>
<accession>X1MLJ8</accession>
<name>X1MLJ8_9ZZZZ</name>
<comment type="caution">
    <text evidence="2">The sequence shown here is derived from an EMBL/GenBank/DDBJ whole genome shotgun (WGS) entry which is preliminary data.</text>
</comment>
<protein>
    <submittedName>
        <fullName evidence="2">Uncharacterized protein</fullName>
    </submittedName>
</protein>
<gene>
    <name evidence="2" type="ORF">S06H3_27253</name>
</gene>
<keyword evidence="1" id="KW-1133">Transmembrane helix</keyword>
<evidence type="ECO:0000313" key="2">
    <source>
        <dbReference type="EMBL" id="GAI32482.1"/>
    </source>
</evidence>
<organism evidence="2">
    <name type="scientific">marine sediment metagenome</name>
    <dbReference type="NCBI Taxonomy" id="412755"/>
    <lineage>
        <taxon>unclassified sequences</taxon>
        <taxon>metagenomes</taxon>
        <taxon>ecological metagenomes</taxon>
    </lineage>
</organism>
<keyword evidence="1" id="KW-0472">Membrane</keyword>
<evidence type="ECO:0000256" key="1">
    <source>
        <dbReference type="SAM" id="Phobius"/>
    </source>
</evidence>
<dbReference type="EMBL" id="BARV01015797">
    <property type="protein sequence ID" value="GAI32482.1"/>
    <property type="molecule type" value="Genomic_DNA"/>
</dbReference>
<keyword evidence="1" id="KW-0812">Transmembrane</keyword>
<dbReference type="AlphaFoldDB" id="X1MLJ8"/>
<feature type="non-terminal residue" evidence="2">
    <location>
        <position position="1"/>
    </location>
</feature>
<proteinExistence type="predicted"/>